<organism evidence="2">
    <name type="scientific">Maize associated rhabdovirus</name>
    <dbReference type="NCBI Taxonomy" id="2003308"/>
    <lineage>
        <taxon>Viruses</taxon>
        <taxon>Riboviria</taxon>
        <taxon>Orthornavirae</taxon>
        <taxon>Negarnaviricota</taxon>
        <taxon>Haploviricotina</taxon>
        <taxon>Monjiviricetes</taxon>
        <taxon>Mononegavirales</taxon>
        <taxon>Rhabdoviridae</taxon>
    </lineage>
</organism>
<keyword evidence="1" id="KW-1133">Transmembrane helix</keyword>
<dbReference type="Proteomes" id="UP000500983">
    <property type="component" value="Segment"/>
</dbReference>
<evidence type="ECO:0000256" key="1">
    <source>
        <dbReference type="SAM" id="Phobius"/>
    </source>
</evidence>
<keyword evidence="1" id="KW-0472">Membrane</keyword>
<keyword evidence="3" id="KW-1185">Reference proteome</keyword>
<dbReference type="RefSeq" id="YP_010796357.1">
    <property type="nucleotide sequence ID" value="NC_075997.1"/>
</dbReference>
<evidence type="ECO:0000313" key="2">
    <source>
        <dbReference type="EMBL" id="ARS22494.1"/>
    </source>
</evidence>
<accession>A0A1X9Y2V3</accession>
<reference evidence="2" key="1">
    <citation type="journal article" date="2017" name="Genome Announc.">
        <title>Complete genome sequence of a new maize-associated rhabdovirus.</title>
        <authorList>
            <person name="Stewart L.R."/>
            <person name="Willie K.J."/>
        </authorList>
    </citation>
    <scope>NUCLEOTIDE SEQUENCE [LARGE SCALE GENOMIC DNA]</scope>
    <source>
        <strain evidence="2">Peru</strain>
    </source>
</reference>
<sequence>MHKDKAMAFRKFPFTLLILCLWTKSCICFSTLSCRSDSQPTITQCLESCEDLKDGPSVSVTFYRQEISNVITIAKCRWVTVEQSFTETWTFSRLKSEPVTTYLEASPDECRDALSNVCHNIPGCVSKARSPIPEYSWARTEAKRVKYLYIETFNTSGLIEPDRKYVFVDGKVVEMSLSHLVSSGFTHVWNPISSGTACPWQVPESTFVCNWYGDDNIICPKEGLYLEGIVSLTFSCTPNRMVDKGGLIFSISKNPQSDWYPEVIETADVGIKEAIASVKYSLKIHEQTECQSRCISVQTTPTLVNGRYYIPNKNISCSIVSNCTVDLTTFTCNNGELLWAHCSGKRHWINMKTAMIEITPRCSPMSRSKISRAEVLDILNVYHGIHRIPELLRGDVISSLLITPEDSVNHISVVDGEGEEINLPNEEGSIISEFATKIFLYIQALEHNIKVVIATVICLIIGYVIVNSLKGIMSSRKYKQVPIQMI</sequence>
<protein>
    <submittedName>
        <fullName evidence="2">Putative G protein</fullName>
    </submittedName>
</protein>
<dbReference type="KEGG" id="vg:80533819"/>
<evidence type="ECO:0000313" key="3">
    <source>
        <dbReference type="Proteomes" id="UP000500983"/>
    </source>
</evidence>
<dbReference type="GeneID" id="80533819"/>
<keyword evidence="1" id="KW-0812">Transmembrane</keyword>
<feature type="transmembrane region" description="Helical" evidence="1">
    <location>
        <begin position="451"/>
        <end position="469"/>
    </location>
</feature>
<name>A0A1X9Y2V3_9RHAB</name>
<proteinExistence type="predicted"/>
<dbReference type="EMBL" id="KY965147">
    <property type="protein sequence ID" value="ARS22494.1"/>
    <property type="molecule type" value="Viral_cRNA"/>
</dbReference>